<accession>A0A445CBF4</accession>
<evidence type="ECO:0000313" key="10">
    <source>
        <dbReference type="EMBL" id="RYR48258.1"/>
    </source>
</evidence>
<keyword evidence="9" id="KW-1133">Transmembrane helix</keyword>
<evidence type="ECO:0000256" key="5">
    <source>
        <dbReference type="ARBA" id="ARBA00023134"/>
    </source>
</evidence>
<proteinExistence type="inferred from homology"/>
<keyword evidence="4" id="KW-0813">Transport</keyword>
<dbReference type="GO" id="GO:0015031">
    <property type="term" value="P:protein transport"/>
    <property type="evidence" value="ECO:0007669"/>
    <property type="project" value="UniProtKB-KW"/>
</dbReference>
<dbReference type="PANTHER" id="PTHR47981">
    <property type="entry name" value="RAB FAMILY"/>
    <property type="match status" value="1"/>
</dbReference>
<sequence length="376" mass="41954">MEGGRATLSDVYQSAKKLLLNTCDCLERLERLDYSASSDLSLSLSNDISQIQSLCVQMDRFWCSIAAKSQRDLWKRVKKTSLMNQYVYRKFSQHYKAIIGADFVTKELQVDDSSLYRFGIQQDKKGSIADLNDHEAFPFVLLGNKVDVDGGNSRKVTEKKAREWCASRGNLPYFETFAKEGYNIEDAFLNVAKIASENEHTQDIYFPGISETVLEAEQRGGCACCFFFLLQINEVNAASRDTSSCASVIGDVVTELKMKNGDEILAVKHVDGGVILATTTLEGHFIHCGMRLVCGLIVVIVLLNLKKGESRRSKSGSRSNSFVNCRAHSASLADYGGVGDGKTSNTKAFENAIRNLSQYEELVMEKHQTQRHLKMQ</sequence>
<keyword evidence="9" id="KW-0812">Transmembrane</keyword>
<evidence type="ECO:0000313" key="11">
    <source>
        <dbReference type="Proteomes" id="UP000289738"/>
    </source>
</evidence>
<dbReference type="PANTHER" id="PTHR47981:SF40">
    <property type="entry name" value="SMALL GTPASE SUPERFAMILY, P-LOOP CONTAINING NUCLEOSIDE TRIPHOSPHATE HYDROLASE-RELATED"/>
    <property type="match status" value="1"/>
</dbReference>
<evidence type="ECO:0000256" key="3">
    <source>
        <dbReference type="ARBA" id="ARBA00022741"/>
    </source>
</evidence>
<keyword evidence="9" id="KW-0472">Membrane</keyword>
<evidence type="ECO:0000256" key="2">
    <source>
        <dbReference type="ARBA" id="ARBA00022481"/>
    </source>
</evidence>
<dbReference type="SUPFAM" id="SSF52540">
    <property type="entry name" value="P-loop containing nucleoside triphosphate hydrolases"/>
    <property type="match status" value="1"/>
</dbReference>
<keyword evidence="2" id="KW-0488">Methylation</keyword>
<dbReference type="GO" id="GO:0005774">
    <property type="term" value="C:vacuolar membrane"/>
    <property type="evidence" value="ECO:0007669"/>
    <property type="project" value="TreeGrafter"/>
</dbReference>
<dbReference type="EMBL" id="SDMP01000007">
    <property type="protein sequence ID" value="RYR48258.1"/>
    <property type="molecule type" value="Genomic_DNA"/>
</dbReference>
<gene>
    <name evidence="10" type="ORF">Ahy_A07g034267</name>
</gene>
<dbReference type="AlphaFoldDB" id="A0A445CBF4"/>
<evidence type="ECO:0000256" key="6">
    <source>
        <dbReference type="ARBA" id="ARBA00023288"/>
    </source>
</evidence>
<dbReference type="GO" id="GO:0003924">
    <property type="term" value="F:GTPase activity"/>
    <property type="evidence" value="ECO:0007669"/>
    <property type="project" value="InterPro"/>
</dbReference>
<organism evidence="10 11">
    <name type="scientific">Arachis hypogaea</name>
    <name type="common">Peanut</name>
    <dbReference type="NCBI Taxonomy" id="3818"/>
    <lineage>
        <taxon>Eukaryota</taxon>
        <taxon>Viridiplantae</taxon>
        <taxon>Streptophyta</taxon>
        <taxon>Embryophyta</taxon>
        <taxon>Tracheophyta</taxon>
        <taxon>Spermatophyta</taxon>
        <taxon>Magnoliopsida</taxon>
        <taxon>eudicotyledons</taxon>
        <taxon>Gunneridae</taxon>
        <taxon>Pentapetalae</taxon>
        <taxon>rosids</taxon>
        <taxon>fabids</taxon>
        <taxon>Fabales</taxon>
        <taxon>Fabaceae</taxon>
        <taxon>Papilionoideae</taxon>
        <taxon>50 kb inversion clade</taxon>
        <taxon>dalbergioids sensu lato</taxon>
        <taxon>Dalbergieae</taxon>
        <taxon>Pterocarpus clade</taxon>
        <taxon>Arachis</taxon>
    </lineage>
</organism>
<comment type="caution">
    <text evidence="10">The sequence shown here is derived from an EMBL/GenBank/DDBJ whole genome shotgun (WGS) entry which is preliminary data.</text>
</comment>
<name>A0A445CBF4_ARAHY</name>
<evidence type="ECO:0000256" key="8">
    <source>
        <dbReference type="ARBA" id="ARBA00046278"/>
    </source>
</evidence>
<evidence type="ECO:0000256" key="4">
    <source>
        <dbReference type="ARBA" id="ARBA00022927"/>
    </source>
</evidence>
<comment type="similarity">
    <text evidence="1">Belongs to the small GTPase superfamily. Rab family.</text>
</comment>
<keyword evidence="7" id="KW-0636">Prenylation</keyword>
<dbReference type="InterPro" id="IPR001806">
    <property type="entry name" value="Small_GTPase"/>
</dbReference>
<dbReference type="InterPro" id="IPR027417">
    <property type="entry name" value="P-loop_NTPase"/>
</dbReference>
<dbReference type="SMART" id="SM00175">
    <property type="entry name" value="RAB"/>
    <property type="match status" value="1"/>
</dbReference>
<keyword evidence="5" id="KW-0342">GTP-binding</keyword>
<dbReference type="GO" id="GO:0005525">
    <property type="term" value="F:GTP binding"/>
    <property type="evidence" value="ECO:0007669"/>
    <property type="project" value="UniProtKB-KW"/>
</dbReference>
<dbReference type="Proteomes" id="UP000289738">
    <property type="component" value="Chromosome A07"/>
</dbReference>
<dbReference type="Gene3D" id="3.40.50.300">
    <property type="entry name" value="P-loop containing nucleotide triphosphate hydrolases"/>
    <property type="match status" value="2"/>
</dbReference>
<keyword evidence="6" id="KW-0449">Lipoprotein</keyword>
<dbReference type="GO" id="GO:0012505">
    <property type="term" value="C:endomembrane system"/>
    <property type="evidence" value="ECO:0007669"/>
    <property type="project" value="UniProtKB-SubCell"/>
</dbReference>
<protein>
    <submittedName>
        <fullName evidence="10">Uncharacterized protein</fullName>
    </submittedName>
</protein>
<dbReference type="PROSITE" id="PS51419">
    <property type="entry name" value="RAB"/>
    <property type="match status" value="1"/>
</dbReference>
<comment type="subcellular location">
    <subcellularLocation>
        <location evidence="8">Endomembrane system</location>
        <topology evidence="8">Lipid-anchor</topology>
        <orientation evidence="8">Cytoplasmic side</orientation>
    </subcellularLocation>
</comment>
<keyword evidence="4" id="KW-0653">Protein transport</keyword>
<dbReference type="Pfam" id="PF00071">
    <property type="entry name" value="Ras"/>
    <property type="match status" value="2"/>
</dbReference>
<evidence type="ECO:0000256" key="7">
    <source>
        <dbReference type="ARBA" id="ARBA00023289"/>
    </source>
</evidence>
<reference evidence="10 11" key="1">
    <citation type="submission" date="2019-01" db="EMBL/GenBank/DDBJ databases">
        <title>Sequencing of cultivated peanut Arachis hypogaea provides insights into genome evolution and oil improvement.</title>
        <authorList>
            <person name="Chen X."/>
        </authorList>
    </citation>
    <scope>NUCLEOTIDE SEQUENCE [LARGE SCALE GENOMIC DNA]</scope>
    <source>
        <strain evidence="11">cv. Fuhuasheng</strain>
        <tissue evidence="10">Leaves</tissue>
    </source>
</reference>
<keyword evidence="11" id="KW-1185">Reference proteome</keyword>
<dbReference type="SMART" id="SM00173">
    <property type="entry name" value="RAS"/>
    <property type="match status" value="1"/>
</dbReference>
<evidence type="ECO:0000256" key="1">
    <source>
        <dbReference type="ARBA" id="ARBA00006270"/>
    </source>
</evidence>
<dbReference type="STRING" id="3818.A0A445CBF4"/>
<evidence type="ECO:0000256" key="9">
    <source>
        <dbReference type="SAM" id="Phobius"/>
    </source>
</evidence>
<keyword evidence="3" id="KW-0547">Nucleotide-binding</keyword>
<feature type="transmembrane region" description="Helical" evidence="9">
    <location>
        <begin position="284"/>
        <end position="305"/>
    </location>
</feature>